<reference evidence="1 2" key="1">
    <citation type="submission" date="2019-03" db="EMBL/GenBank/DDBJ databases">
        <title>Single cell metagenomics reveals metabolic interactions within the superorganism composed of flagellate Streblomastix strix and complex community of Bacteroidetes bacteria on its surface.</title>
        <authorList>
            <person name="Treitli S.C."/>
            <person name="Kolisko M."/>
            <person name="Husnik F."/>
            <person name="Keeling P."/>
            <person name="Hampl V."/>
        </authorList>
    </citation>
    <scope>NUCLEOTIDE SEQUENCE [LARGE SCALE GENOMIC DNA]</scope>
    <source>
        <strain evidence="1">ST1C</strain>
    </source>
</reference>
<dbReference type="Pfam" id="PF10294">
    <property type="entry name" value="Methyltransf_16"/>
    <property type="match status" value="1"/>
</dbReference>
<evidence type="ECO:0000313" key="2">
    <source>
        <dbReference type="Proteomes" id="UP000324800"/>
    </source>
</evidence>
<organism evidence="1 2">
    <name type="scientific">Streblomastix strix</name>
    <dbReference type="NCBI Taxonomy" id="222440"/>
    <lineage>
        <taxon>Eukaryota</taxon>
        <taxon>Metamonada</taxon>
        <taxon>Preaxostyla</taxon>
        <taxon>Oxymonadida</taxon>
        <taxon>Streblomastigidae</taxon>
        <taxon>Streblomastix</taxon>
    </lineage>
</organism>
<name>A0A5J4TZ85_9EUKA</name>
<dbReference type="InterPro" id="IPR029063">
    <property type="entry name" value="SAM-dependent_MTases_sf"/>
</dbReference>
<evidence type="ECO:0000313" key="1">
    <source>
        <dbReference type="EMBL" id="KAA6363340.1"/>
    </source>
</evidence>
<dbReference type="Gene3D" id="3.40.50.150">
    <property type="entry name" value="Vaccinia Virus protein VP39"/>
    <property type="match status" value="1"/>
</dbReference>
<sequence length="265" mass="30263">METNKIDNLEEDTEDININSLFQPHFVQCSSRIGGIEIQFVQSQASSTDYDQTGQVLWRVSNIFVQFLLNFPRIVEKRNILELGSGTTGFGCVSSLLLGANKGVCSDGQEELTILCERTLELNGLREKGSSVHLRWGDSEQLMKVINEHLIDEKGQGKVDVVIGCDVCVWEEFIHPLFQTAVEAISFGKQQKELEQERIGSSKKQAPLIIFAFERRALRPEKKMDEISKQFKLERIRFTKKDIFISSEIPPTFLNTEFFIDVYFT</sequence>
<dbReference type="EMBL" id="SNRW01023039">
    <property type="protein sequence ID" value="KAA6363340.1"/>
    <property type="molecule type" value="Genomic_DNA"/>
</dbReference>
<dbReference type="GO" id="GO:0005829">
    <property type="term" value="C:cytosol"/>
    <property type="evidence" value="ECO:0007669"/>
    <property type="project" value="TreeGrafter"/>
</dbReference>
<dbReference type="AlphaFoldDB" id="A0A5J4TZ85"/>
<protein>
    <submittedName>
        <fullName evidence="1">Uncharacterized protein</fullName>
    </submittedName>
</protein>
<dbReference type="PANTHER" id="PTHR14614:SF44">
    <property type="entry name" value="PROTEIN N-LYSINE METHYLTRANSFERASE METTL21D"/>
    <property type="match status" value="1"/>
</dbReference>
<dbReference type="Proteomes" id="UP000324800">
    <property type="component" value="Unassembled WGS sequence"/>
</dbReference>
<gene>
    <name evidence="1" type="ORF">EZS28_041133</name>
</gene>
<dbReference type="SUPFAM" id="SSF53335">
    <property type="entry name" value="S-adenosyl-L-methionine-dependent methyltransferases"/>
    <property type="match status" value="1"/>
</dbReference>
<dbReference type="GO" id="GO:0032991">
    <property type="term" value="C:protein-containing complex"/>
    <property type="evidence" value="ECO:0007669"/>
    <property type="project" value="TreeGrafter"/>
</dbReference>
<proteinExistence type="predicted"/>
<dbReference type="InterPro" id="IPR019410">
    <property type="entry name" value="Methyltransf_16"/>
</dbReference>
<accession>A0A5J4TZ85</accession>
<dbReference type="OrthoDB" id="46564at2759"/>
<dbReference type="PANTHER" id="PTHR14614">
    <property type="entry name" value="HEPATOCELLULAR CARCINOMA-ASSOCIATED ANTIGEN"/>
    <property type="match status" value="1"/>
</dbReference>
<comment type="caution">
    <text evidence="1">The sequence shown here is derived from an EMBL/GenBank/DDBJ whole genome shotgun (WGS) entry which is preliminary data.</text>
</comment>